<dbReference type="PANTHER" id="PTHR24305">
    <property type="entry name" value="CYTOCHROME P450"/>
    <property type="match status" value="1"/>
</dbReference>
<organism evidence="11 12">
    <name type="scientific">Sphaerobolus stellatus (strain SS14)</name>
    <dbReference type="NCBI Taxonomy" id="990650"/>
    <lineage>
        <taxon>Eukaryota</taxon>
        <taxon>Fungi</taxon>
        <taxon>Dikarya</taxon>
        <taxon>Basidiomycota</taxon>
        <taxon>Agaricomycotina</taxon>
        <taxon>Agaricomycetes</taxon>
        <taxon>Phallomycetidae</taxon>
        <taxon>Geastrales</taxon>
        <taxon>Sphaerobolaceae</taxon>
        <taxon>Sphaerobolus</taxon>
    </lineage>
</organism>
<comment type="cofactor">
    <cofactor evidence="1 9">
        <name>heme</name>
        <dbReference type="ChEBI" id="CHEBI:30413"/>
    </cofactor>
</comment>
<dbReference type="GO" id="GO:0016705">
    <property type="term" value="F:oxidoreductase activity, acting on paired donors, with incorporation or reduction of molecular oxygen"/>
    <property type="evidence" value="ECO:0007669"/>
    <property type="project" value="InterPro"/>
</dbReference>
<dbReference type="SUPFAM" id="SSF48264">
    <property type="entry name" value="Cytochrome P450"/>
    <property type="match status" value="1"/>
</dbReference>
<dbReference type="AlphaFoldDB" id="A0A0C9V4Z3"/>
<dbReference type="GO" id="GO:0020037">
    <property type="term" value="F:heme binding"/>
    <property type="evidence" value="ECO:0007669"/>
    <property type="project" value="InterPro"/>
</dbReference>
<dbReference type="InterPro" id="IPR050121">
    <property type="entry name" value="Cytochrome_P450_monoxygenase"/>
</dbReference>
<dbReference type="InterPro" id="IPR001128">
    <property type="entry name" value="Cyt_P450"/>
</dbReference>
<feature type="binding site" description="axial binding residue" evidence="9">
    <location>
        <position position="431"/>
    </location>
    <ligand>
        <name>heme</name>
        <dbReference type="ChEBI" id="CHEBI:30413"/>
    </ligand>
    <ligandPart>
        <name>Fe</name>
        <dbReference type="ChEBI" id="CHEBI:18248"/>
    </ligandPart>
</feature>
<comment type="similarity">
    <text evidence="3 10">Belongs to the cytochrome P450 family.</text>
</comment>
<keyword evidence="4 9" id="KW-0349">Heme</keyword>
<evidence type="ECO:0000313" key="12">
    <source>
        <dbReference type="Proteomes" id="UP000054279"/>
    </source>
</evidence>
<dbReference type="HOGENOM" id="CLU_001570_5_11_1"/>
<dbReference type="InterPro" id="IPR002403">
    <property type="entry name" value="Cyt_P450_E_grp-IV"/>
</dbReference>
<dbReference type="InterPro" id="IPR017972">
    <property type="entry name" value="Cyt_P450_CS"/>
</dbReference>
<evidence type="ECO:0000256" key="9">
    <source>
        <dbReference type="PIRSR" id="PIRSR602403-1"/>
    </source>
</evidence>
<evidence type="ECO:0000256" key="5">
    <source>
        <dbReference type="ARBA" id="ARBA00022723"/>
    </source>
</evidence>
<evidence type="ECO:0000313" key="11">
    <source>
        <dbReference type="EMBL" id="KIJ32496.1"/>
    </source>
</evidence>
<dbReference type="PROSITE" id="PS00086">
    <property type="entry name" value="CYTOCHROME_P450"/>
    <property type="match status" value="1"/>
</dbReference>
<dbReference type="GO" id="GO:0004497">
    <property type="term" value="F:monooxygenase activity"/>
    <property type="evidence" value="ECO:0007669"/>
    <property type="project" value="UniProtKB-KW"/>
</dbReference>
<comment type="pathway">
    <text evidence="2">Secondary metabolite biosynthesis.</text>
</comment>
<dbReference type="PRINTS" id="PR00385">
    <property type="entry name" value="P450"/>
</dbReference>
<evidence type="ECO:0000256" key="3">
    <source>
        <dbReference type="ARBA" id="ARBA00010617"/>
    </source>
</evidence>
<dbReference type="EMBL" id="KN837226">
    <property type="protein sequence ID" value="KIJ32496.1"/>
    <property type="molecule type" value="Genomic_DNA"/>
</dbReference>
<dbReference type="PANTHER" id="PTHR24305:SF166">
    <property type="entry name" value="CYTOCHROME P450 12A4, MITOCHONDRIAL-RELATED"/>
    <property type="match status" value="1"/>
</dbReference>
<keyword evidence="6 10" id="KW-0560">Oxidoreductase</keyword>
<dbReference type="InterPro" id="IPR036396">
    <property type="entry name" value="Cyt_P450_sf"/>
</dbReference>
<keyword evidence="5 9" id="KW-0479">Metal-binding</keyword>
<dbReference type="GO" id="GO:0005506">
    <property type="term" value="F:iron ion binding"/>
    <property type="evidence" value="ECO:0007669"/>
    <property type="project" value="InterPro"/>
</dbReference>
<dbReference type="PRINTS" id="PR00465">
    <property type="entry name" value="EP450IV"/>
</dbReference>
<evidence type="ECO:0000256" key="4">
    <source>
        <dbReference type="ARBA" id="ARBA00022617"/>
    </source>
</evidence>
<dbReference type="Proteomes" id="UP000054279">
    <property type="component" value="Unassembled WGS sequence"/>
</dbReference>
<sequence>MPELARPPSVGDLEFSWVKKFGTALHIKGPFGRDVLYLVDPKASQYVLNTSGYKFPKSPDMRFMIRLLVGRGIIWCEGEQHASQRKVIKDGLSTNSLRTYFPKFQESVRLFISKWQDAFAQDASPKKTNIHSFLAHLTLDSLGRTLDYDFGVLSEGSESELAKAYKNLFAEMAFEQSDSVIALRDLMGYLPHWMVSVLRHSPDRLSRRLKAAFETSSKVGKGLIDRQLTLLQAGEEGRRDIMGRLVASNLQNGSEIKIEELQEQLITLLLAGHETTASTMNWLLYELSRHPDIQNKLRKEIIESQKYRRSEDFTVQDFESMPLLQAILKETLRYHPIQARTIRVAGQDDIIPLSEPQKTTGGKTITEVAVEKGQRIIVSFAAFNRLLTSIWGEDAHVWNPERFLNDNGTKTKTGLGVISNLLTFSSGERSCIGWRFAILEMQSIICVLIPNFKISPPPGNVEIFRAASGLMLPMYVFL</sequence>
<protein>
    <recommendedName>
        <fullName evidence="13">Cytochrome P450</fullName>
    </recommendedName>
</protein>
<dbReference type="Gene3D" id="1.10.630.10">
    <property type="entry name" value="Cytochrome P450"/>
    <property type="match status" value="1"/>
</dbReference>
<evidence type="ECO:0000256" key="1">
    <source>
        <dbReference type="ARBA" id="ARBA00001971"/>
    </source>
</evidence>
<evidence type="ECO:0000256" key="2">
    <source>
        <dbReference type="ARBA" id="ARBA00005179"/>
    </source>
</evidence>
<evidence type="ECO:0008006" key="13">
    <source>
        <dbReference type="Google" id="ProtNLM"/>
    </source>
</evidence>
<keyword evidence="7 9" id="KW-0408">Iron</keyword>
<evidence type="ECO:0000256" key="10">
    <source>
        <dbReference type="RuleBase" id="RU000461"/>
    </source>
</evidence>
<keyword evidence="8 10" id="KW-0503">Monooxygenase</keyword>
<reference evidence="11 12" key="1">
    <citation type="submission" date="2014-06" db="EMBL/GenBank/DDBJ databases">
        <title>Evolutionary Origins and Diversification of the Mycorrhizal Mutualists.</title>
        <authorList>
            <consortium name="DOE Joint Genome Institute"/>
            <consortium name="Mycorrhizal Genomics Consortium"/>
            <person name="Kohler A."/>
            <person name="Kuo A."/>
            <person name="Nagy L.G."/>
            <person name="Floudas D."/>
            <person name="Copeland A."/>
            <person name="Barry K.W."/>
            <person name="Cichocki N."/>
            <person name="Veneault-Fourrey C."/>
            <person name="LaButti K."/>
            <person name="Lindquist E.A."/>
            <person name="Lipzen A."/>
            <person name="Lundell T."/>
            <person name="Morin E."/>
            <person name="Murat C."/>
            <person name="Riley R."/>
            <person name="Ohm R."/>
            <person name="Sun H."/>
            <person name="Tunlid A."/>
            <person name="Henrissat B."/>
            <person name="Grigoriev I.V."/>
            <person name="Hibbett D.S."/>
            <person name="Martin F."/>
        </authorList>
    </citation>
    <scope>NUCLEOTIDE SEQUENCE [LARGE SCALE GENOMIC DNA]</scope>
    <source>
        <strain evidence="11 12">SS14</strain>
    </source>
</reference>
<evidence type="ECO:0000256" key="7">
    <source>
        <dbReference type="ARBA" id="ARBA00023004"/>
    </source>
</evidence>
<evidence type="ECO:0000256" key="6">
    <source>
        <dbReference type="ARBA" id="ARBA00023002"/>
    </source>
</evidence>
<name>A0A0C9V4Z3_SPHS4</name>
<gene>
    <name evidence="11" type="ORF">M422DRAFT_234042</name>
</gene>
<dbReference type="OrthoDB" id="1470350at2759"/>
<accession>A0A0C9V4Z3</accession>
<dbReference type="Pfam" id="PF00067">
    <property type="entry name" value="p450"/>
    <property type="match status" value="1"/>
</dbReference>
<evidence type="ECO:0000256" key="8">
    <source>
        <dbReference type="ARBA" id="ARBA00023033"/>
    </source>
</evidence>
<keyword evidence="12" id="KW-1185">Reference proteome</keyword>
<proteinExistence type="inferred from homology"/>